<keyword evidence="2" id="KW-1185">Reference proteome</keyword>
<dbReference type="EMBL" id="JAYMYQ010000002">
    <property type="protein sequence ID" value="KAK7350152.1"/>
    <property type="molecule type" value="Genomic_DNA"/>
</dbReference>
<dbReference type="Proteomes" id="UP001367508">
    <property type="component" value="Unassembled WGS sequence"/>
</dbReference>
<accession>A0AAN9MDW3</accession>
<sequence length="144" mass="15521">MQLHGVGSCKNTLGLLKEPPGMSSPGSVSPSLYVKSRRMGLLSILAFPSLTSFGVAVRASARCSYLGNLRPVGRSPSDCFINIIQSLRVIEWNVQWLCHASHGHVRSSISLDISRKVGGLSVIGAYRSSESLLIEKTLNSYSCL</sequence>
<proteinExistence type="predicted"/>
<organism evidence="1 2">
    <name type="scientific">Canavalia gladiata</name>
    <name type="common">Sword bean</name>
    <name type="synonym">Dolichos gladiatus</name>
    <dbReference type="NCBI Taxonomy" id="3824"/>
    <lineage>
        <taxon>Eukaryota</taxon>
        <taxon>Viridiplantae</taxon>
        <taxon>Streptophyta</taxon>
        <taxon>Embryophyta</taxon>
        <taxon>Tracheophyta</taxon>
        <taxon>Spermatophyta</taxon>
        <taxon>Magnoliopsida</taxon>
        <taxon>eudicotyledons</taxon>
        <taxon>Gunneridae</taxon>
        <taxon>Pentapetalae</taxon>
        <taxon>rosids</taxon>
        <taxon>fabids</taxon>
        <taxon>Fabales</taxon>
        <taxon>Fabaceae</taxon>
        <taxon>Papilionoideae</taxon>
        <taxon>50 kb inversion clade</taxon>
        <taxon>NPAAA clade</taxon>
        <taxon>indigoferoid/millettioid clade</taxon>
        <taxon>Phaseoleae</taxon>
        <taxon>Canavalia</taxon>
    </lineage>
</organism>
<comment type="caution">
    <text evidence="1">The sequence shown here is derived from an EMBL/GenBank/DDBJ whole genome shotgun (WGS) entry which is preliminary data.</text>
</comment>
<dbReference type="AlphaFoldDB" id="A0AAN9MDW3"/>
<evidence type="ECO:0000313" key="2">
    <source>
        <dbReference type="Proteomes" id="UP001367508"/>
    </source>
</evidence>
<gene>
    <name evidence="1" type="ORF">VNO77_08348</name>
</gene>
<reference evidence="1 2" key="1">
    <citation type="submission" date="2024-01" db="EMBL/GenBank/DDBJ databases">
        <title>The genomes of 5 underutilized Papilionoideae crops provide insights into root nodulation and disease resistanc.</title>
        <authorList>
            <person name="Jiang F."/>
        </authorList>
    </citation>
    <scope>NUCLEOTIDE SEQUENCE [LARGE SCALE GENOMIC DNA]</scope>
    <source>
        <strain evidence="1">LVBAO_FW01</strain>
        <tissue evidence="1">Leaves</tissue>
    </source>
</reference>
<evidence type="ECO:0000313" key="1">
    <source>
        <dbReference type="EMBL" id="KAK7350152.1"/>
    </source>
</evidence>
<name>A0AAN9MDW3_CANGL</name>
<protein>
    <submittedName>
        <fullName evidence="1">Uncharacterized protein</fullName>
    </submittedName>
</protein>